<gene>
    <name evidence="2" type="ORF">ANN_24809</name>
</gene>
<dbReference type="EMBL" id="JAJSOF020000038">
    <property type="protein sequence ID" value="KAJ4427192.1"/>
    <property type="molecule type" value="Genomic_DNA"/>
</dbReference>
<evidence type="ECO:0000313" key="3">
    <source>
        <dbReference type="Proteomes" id="UP001148838"/>
    </source>
</evidence>
<evidence type="ECO:0000313" key="2">
    <source>
        <dbReference type="EMBL" id="KAJ4427192.1"/>
    </source>
</evidence>
<evidence type="ECO:0008006" key="4">
    <source>
        <dbReference type="Google" id="ProtNLM"/>
    </source>
</evidence>
<keyword evidence="1" id="KW-0732">Signal</keyword>
<comment type="caution">
    <text evidence="2">The sequence shown here is derived from an EMBL/GenBank/DDBJ whole genome shotgun (WGS) entry which is preliminary data.</text>
</comment>
<feature type="signal peptide" evidence="1">
    <location>
        <begin position="1"/>
        <end position="15"/>
    </location>
</feature>
<proteinExistence type="predicted"/>
<keyword evidence="3" id="KW-1185">Reference proteome</keyword>
<accession>A0ABQ8RZU6</accession>
<reference evidence="2 3" key="1">
    <citation type="journal article" date="2022" name="Allergy">
        <title>Genome assembly and annotation of Periplaneta americana reveal a comprehensive cockroach allergen profile.</title>
        <authorList>
            <person name="Wang L."/>
            <person name="Xiong Q."/>
            <person name="Saelim N."/>
            <person name="Wang L."/>
            <person name="Nong W."/>
            <person name="Wan A.T."/>
            <person name="Shi M."/>
            <person name="Liu X."/>
            <person name="Cao Q."/>
            <person name="Hui J.H.L."/>
            <person name="Sookrung N."/>
            <person name="Leung T.F."/>
            <person name="Tungtrongchitr A."/>
            <person name="Tsui S.K.W."/>
        </authorList>
    </citation>
    <scope>NUCLEOTIDE SEQUENCE [LARGE SCALE GENOMIC DNA]</scope>
    <source>
        <strain evidence="2">PWHHKU_190912</strain>
    </source>
</reference>
<protein>
    <recommendedName>
        <fullName evidence="4">MULE transposase domain-containing protein</fullName>
    </recommendedName>
</protein>
<organism evidence="2 3">
    <name type="scientific">Periplaneta americana</name>
    <name type="common">American cockroach</name>
    <name type="synonym">Blatta americana</name>
    <dbReference type="NCBI Taxonomy" id="6978"/>
    <lineage>
        <taxon>Eukaryota</taxon>
        <taxon>Metazoa</taxon>
        <taxon>Ecdysozoa</taxon>
        <taxon>Arthropoda</taxon>
        <taxon>Hexapoda</taxon>
        <taxon>Insecta</taxon>
        <taxon>Pterygota</taxon>
        <taxon>Neoptera</taxon>
        <taxon>Polyneoptera</taxon>
        <taxon>Dictyoptera</taxon>
        <taxon>Blattodea</taxon>
        <taxon>Blattoidea</taxon>
        <taxon>Blattidae</taxon>
        <taxon>Blattinae</taxon>
        <taxon>Periplaneta</taxon>
    </lineage>
</organism>
<evidence type="ECO:0000256" key="1">
    <source>
        <dbReference type="SAM" id="SignalP"/>
    </source>
</evidence>
<dbReference type="Proteomes" id="UP001148838">
    <property type="component" value="Unassembled WGS sequence"/>
</dbReference>
<sequence>MCILIAILLLTKTNSTISIFKGIFQGSGDLPTFSRLRNEYMPRYGTAIHNDINMALEGKPIIVVADETSDKEGRCVFAILFRTIVQDRYVTGWLPSDTYKILKRVSNEESKKTITVKFIVCMKRCQVKLSNHMNMVPNETNTYDFPSSK</sequence>
<name>A0ABQ8RZU6_PERAM</name>
<feature type="chain" id="PRO_5046064833" description="MULE transposase domain-containing protein" evidence="1">
    <location>
        <begin position="16"/>
        <end position="149"/>
    </location>
</feature>